<protein>
    <submittedName>
        <fullName evidence="1">Uncharacterized protein</fullName>
    </submittedName>
</protein>
<sequence>MANTFYAAENPSVDRFYFLGRGMLQSTWFGPRQAQHEISKAKSYAGSVADYGSFFKLGLHASTVWRTCLMTYVVAVY</sequence>
<proteinExistence type="predicted"/>
<evidence type="ECO:0000313" key="1">
    <source>
        <dbReference type="EMBL" id="CRK21476.1"/>
    </source>
</evidence>
<dbReference type="Proteomes" id="UP000044602">
    <property type="component" value="Unassembled WGS sequence"/>
</dbReference>
<dbReference type="AlphaFoldDB" id="A0A0G4LHH1"/>
<accession>A0A0G4LHH1</accession>
<evidence type="ECO:0000313" key="2">
    <source>
        <dbReference type="Proteomes" id="UP000044602"/>
    </source>
</evidence>
<organism evidence="1 2">
    <name type="scientific">Verticillium longisporum</name>
    <name type="common">Verticillium dahliae var. longisporum</name>
    <dbReference type="NCBI Taxonomy" id="100787"/>
    <lineage>
        <taxon>Eukaryota</taxon>
        <taxon>Fungi</taxon>
        <taxon>Dikarya</taxon>
        <taxon>Ascomycota</taxon>
        <taxon>Pezizomycotina</taxon>
        <taxon>Sordariomycetes</taxon>
        <taxon>Hypocreomycetidae</taxon>
        <taxon>Glomerellales</taxon>
        <taxon>Plectosphaerellaceae</taxon>
        <taxon>Verticillium</taxon>
    </lineage>
</organism>
<keyword evidence="2" id="KW-1185">Reference proteome</keyword>
<reference evidence="1 2" key="1">
    <citation type="submission" date="2015-05" db="EMBL/GenBank/DDBJ databases">
        <authorList>
            <person name="Wang D.B."/>
            <person name="Wang M."/>
        </authorList>
    </citation>
    <scope>NUCLEOTIDE SEQUENCE [LARGE SCALE GENOMIC DNA]</scope>
    <source>
        <strain evidence="1">VL1</strain>
    </source>
</reference>
<dbReference type="EMBL" id="CVQH01012780">
    <property type="protein sequence ID" value="CRK21476.1"/>
    <property type="molecule type" value="Genomic_DNA"/>
</dbReference>
<name>A0A0G4LHH1_VERLO</name>
<gene>
    <name evidence="1" type="ORF">BN1708_013133</name>
</gene>